<dbReference type="EMBL" id="HBNR01062541">
    <property type="protein sequence ID" value="CAE4632556.1"/>
    <property type="molecule type" value="Transcribed_RNA"/>
</dbReference>
<feature type="region of interest" description="Disordered" evidence="1">
    <location>
        <begin position="223"/>
        <end position="250"/>
    </location>
</feature>
<reference evidence="2" key="1">
    <citation type="submission" date="2021-01" db="EMBL/GenBank/DDBJ databases">
        <authorList>
            <person name="Corre E."/>
            <person name="Pelletier E."/>
            <person name="Niang G."/>
            <person name="Scheremetjew M."/>
            <person name="Finn R."/>
            <person name="Kale V."/>
            <person name="Holt S."/>
            <person name="Cochrane G."/>
            <person name="Meng A."/>
            <person name="Brown T."/>
            <person name="Cohen L."/>
        </authorList>
    </citation>
    <scope>NUCLEOTIDE SEQUENCE</scope>
    <source>
        <strain evidence="2">CCMP3105</strain>
    </source>
</reference>
<organism evidence="2">
    <name type="scientific">Alexandrium monilatum</name>
    <dbReference type="NCBI Taxonomy" id="311494"/>
    <lineage>
        <taxon>Eukaryota</taxon>
        <taxon>Sar</taxon>
        <taxon>Alveolata</taxon>
        <taxon>Dinophyceae</taxon>
        <taxon>Gonyaulacales</taxon>
        <taxon>Pyrocystaceae</taxon>
        <taxon>Alexandrium</taxon>
    </lineage>
</organism>
<gene>
    <name evidence="2" type="ORF">AMON00008_LOCUS44096</name>
    <name evidence="3" type="ORF">AMON00008_LOCUS44097</name>
</gene>
<proteinExistence type="predicted"/>
<feature type="region of interest" description="Disordered" evidence="1">
    <location>
        <begin position="116"/>
        <end position="143"/>
    </location>
</feature>
<evidence type="ECO:0000256" key="1">
    <source>
        <dbReference type="SAM" id="MobiDB-lite"/>
    </source>
</evidence>
<sequence>MPVWLSVAPASPDGCSLVVSPRLAPPRAAGLSNGVDAGADTMAGNSCGAGTDTMAGNSCGAGTLGPLPCSCGLAAPAIAMAVCTAASVRRAAGRQVRLVLLEAHWCGEGLRSHLGGASMAASSRPRHRSALGEASATRRASVEENRVGSDIVGVGSGFAPVGAAWPPRVRPKPLPEAAELLLPDSAWPPGVRQHLLPEVAELPLPDSVSDASSVLQALPLWPGVAPSRHRSGKRSPAFTNGPKAWPPQAG</sequence>
<name>A0A6T1IEF9_9DINO</name>
<protein>
    <submittedName>
        <fullName evidence="2">Uncharacterized protein</fullName>
    </submittedName>
</protein>
<evidence type="ECO:0000313" key="3">
    <source>
        <dbReference type="EMBL" id="CAE4632558.1"/>
    </source>
</evidence>
<accession>A0A6T1IEF9</accession>
<evidence type="ECO:0000313" key="2">
    <source>
        <dbReference type="EMBL" id="CAE4632556.1"/>
    </source>
</evidence>
<dbReference type="AlphaFoldDB" id="A0A6T1IEF9"/>
<dbReference type="EMBL" id="HBNR01062542">
    <property type="protein sequence ID" value="CAE4632558.1"/>
    <property type="molecule type" value="Transcribed_RNA"/>
</dbReference>